<feature type="region of interest" description="Disordered" evidence="1">
    <location>
        <begin position="106"/>
        <end position="125"/>
    </location>
</feature>
<proteinExistence type="predicted"/>
<dbReference type="InParanoid" id="A0A077ZU03"/>
<dbReference type="Proteomes" id="UP000039865">
    <property type="component" value="Unassembled WGS sequence"/>
</dbReference>
<evidence type="ECO:0000256" key="1">
    <source>
        <dbReference type="SAM" id="MobiDB-lite"/>
    </source>
</evidence>
<organism evidence="2 3">
    <name type="scientific">Stylonychia lemnae</name>
    <name type="common">Ciliate</name>
    <dbReference type="NCBI Taxonomy" id="5949"/>
    <lineage>
        <taxon>Eukaryota</taxon>
        <taxon>Sar</taxon>
        <taxon>Alveolata</taxon>
        <taxon>Ciliophora</taxon>
        <taxon>Intramacronucleata</taxon>
        <taxon>Spirotrichea</taxon>
        <taxon>Stichotrichia</taxon>
        <taxon>Sporadotrichida</taxon>
        <taxon>Oxytrichidae</taxon>
        <taxon>Stylonychinae</taxon>
        <taxon>Stylonychia</taxon>
    </lineage>
</organism>
<name>A0A077ZU03_STYLE</name>
<protein>
    <submittedName>
        <fullName evidence="2">Uncharacterized protein</fullName>
    </submittedName>
</protein>
<gene>
    <name evidence="2" type="primary">Contig6838.g7308</name>
    <name evidence="2" type="ORF">STYLEM_2022</name>
</gene>
<keyword evidence="3" id="KW-1185">Reference proteome</keyword>
<dbReference type="AlphaFoldDB" id="A0A077ZU03"/>
<reference evidence="2 3" key="1">
    <citation type="submission" date="2014-06" db="EMBL/GenBank/DDBJ databases">
        <authorList>
            <person name="Swart Estienne"/>
        </authorList>
    </citation>
    <scope>NUCLEOTIDE SEQUENCE [LARGE SCALE GENOMIC DNA]</scope>
    <source>
        <strain evidence="2 3">130c</strain>
    </source>
</reference>
<dbReference type="OrthoDB" id="327262at2759"/>
<evidence type="ECO:0000313" key="2">
    <source>
        <dbReference type="EMBL" id="CDW73054.1"/>
    </source>
</evidence>
<dbReference type="EMBL" id="CCKQ01001959">
    <property type="protein sequence ID" value="CDW73054.1"/>
    <property type="molecule type" value="Genomic_DNA"/>
</dbReference>
<accession>A0A077ZU03</accession>
<evidence type="ECO:0000313" key="3">
    <source>
        <dbReference type="Proteomes" id="UP000039865"/>
    </source>
</evidence>
<feature type="region of interest" description="Disordered" evidence="1">
    <location>
        <begin position="418"/>
        <end position="440"/>
    </location>
</feature>
<sequence length="829" mass="96976">MSSTSGVKKIKDPFKYKMGDMSLHRENAPQYYPPRKRKEFRDYLSRSSVRFQQMVLPCDIPDYSNDQIDQYNPSKELNDTINYLNNKPKQQAFSVNRQKIMAKAAKSVSMDRAQHRRPSNGIKPKATQNWWADQETVSHLMLTNLENFNSNAVKQQHHQQKQFSKNFSKAIRKVSFRVGYEGAPDYQTTKTKLHDMPMKEGFSDCVPVIEEKRNRKNDSNVVLALTKKVIGSDTFIKEAYNTYKSVDTTQARIDQKEKYQEILDQSQHNKFQELISKARETLNKRFLLKDSSQEQAIEYVKQGLSAKEQRFQQRNHSSVFNSCHDPNPDSIQIASPSKTVASTAVLNNLYHRSSSLSQQQPLNNDEVNLDHYHTFYLQSLRDHELHQKLKSQNFHISGPNHKPINEQISNIQKQQNAYGSKLKNSVQERPQSSSGAKSNQYRTSFQDTYFKKTLDKQFHKDVKDVYDFMKKRNISFNHPLSDLHTISEQQQQLNSARVPDYNNINLINHLPFKDDQHTNNSRFNTHYRQLYFNRQDKESLMKNFTQNNDLNSFYMDRILKENHFLGKVTEQEHLDNLRSEKQVRYYRSKEQKSTIMQEILEGNGPHQLREEFKEKIERQNYHIKQPIISGGDKFFEDVEKRNYNLGSTQELMLNGNKTNELKFTLSASDFNHLNFRDKMDDQKKTNFHFGNHSITNENDQSKSIDITQDQIENGQVRKTQELPPQGQYSTFSPIKSRPIIASFTGSKGYQSNSNINSTQTTILSRPQTGQSNMHPSDARYITQDVHKSADRIKQQHQRSKVILGSDGRDHRIRTDYRNNFMWTVPKFAV</sequence>